<dbReference type="PRINTS" id="PR01590">
    <property type="entry name" value="HTHFIS"/>
</dbReference>
<dbReference type="SMART" id="SM00448">
    <property type="entry name" value="REC"/>
    <property type="match status" value="1"/>
</dbReference>
<dbReference type="SUPFAM" id="SSF52540">
    <property type="entry name" value="P-loop containing nucleoside triphosphate hydrolases"/>
    <property type="match status" value="1"/>
</dbReference>
<proteinExistence type="predicted"/>
<comment type="caution">
    <text evidence="19">The sequence shown here is derived from an EMBL/GenBank/DDBJ whole genome shotgun (WGS) entry which is preliminary data.</text>
</comment>
<keyword evidence="7 16" id="KW-0067">ATP-binding</keyword>
<dbReference type="Pfam" id="PF00072">
    <property type="entry name" value="Response_reg"/>
    <property type="match status" value="1"/>
</dbReference>
<dbReference type="Gene3D" id="1.10.10.60">
    <property type="entry name" value="Homeodomain-like"/>
    <property type="match status" value="1"/>
</dbReference>
<comment type="function">
    <text evidence="14 16">Member of the two-component regulatory system NtrB/NtrC, which controls expression of the nitrogen-regulated (ntr) genes in response to nitrogen limitation. Phosphorylated NtrC binds directly to DNA and stimulates the formation of open promoter-sigma54-RNA polymerase complexes.</text>
</comment>
<dbReference type="SUPFAM" id="SSF52172">
    <property type="entry name" value="CheY-like"/>
    <property type="match status" value="1"/>
</dbReference>
<evidence type="ECO:0000256" key="5">
    <source>
        <dbReference type="ARBA" id="ARBA00022553"/>
    </source>
</evidence>
<dbReference type="CDD" id="cd19928">
    <property type="entry name" value="REC_RcNtrC-like"/>
    <property type="match status" value="1"/>
</dbReference>
<keyword evidence="9 16" id="KW-0805">Transcription regulation</keyword>
<dbReference type="PANTHER" id="PTHR32071:SF95">
    <property type="entry name" value="DNA-BINDING TRANSCRIPTIONAL REGULATOR NTRC"/>
    <property type="match status" value="1"/>
</dbReference>
<dbReference type="NCBIfam" id="TIGR01818">
    <property type="entry name" value="ntrC"/>
    <property type="match status" value="1"/>
</dbReference>
<dbReference type="AlphaFoldDB" id="A0A7W9S333"/>
<dbReference type="InterPro" id="IPR003593">
    <property type="entry name" value="AAA+_ATPase"/>
</dbReference>
<dbReference type="Gene3D" id="3.40.50.2300">
    <property type="match status" value="1"/>
</dbReference>
<dbReference type="PROSITE" id="PS50045">
    <property type="entry name" value="SIGMA54_INTERACT_4"/>
    <property type="match status" value="1"/>
</dbReference>
<evidence type="ECO:0000256" key="9">
    <source>
        <dbReference type="ARBA" id="ARBA00023015"/>
    </source>
</evidence>
<evidence type="ECO:0000256" key="10">
    <source>
        <dbReference type="ARBA" id="ARBA00023125"/>
    </source>
</evidence>
<sequence length="484" mass="53703">MSVHGQILVADDDAAIRTVLTQALSRAGHEVRVTSNAGTLWRWVAAGEGDLVITDVVMPDENAFDMLPRIRKARPELPVVVMSAQNTFITAIRASEAGAYEYLPKPFDLTELLGIVQRALAEPRKAKADHRPEDQSDSLPLVGRSAAMQDIYRMLARMMQTDLTVMITGESGTGKELVARALHEYGRRRNGPFVAINMAAIPRDLIESELFGHEKGAFTGAQNRSTGRFEQAEGGTLFLDEIGDMPMEAQTRLLRVLQQGEYTTVGGRTPIRTDVRIVAATNKDLRGLIHQGLFREDLFYRLNVVPLRLPALRERSEDIPDLVRHFFKQGEKEGLQAKRIAAAGVDLMKRYPWPGNVRELENLVRRLAALYPQDEISADIIDAELNSGERPDPIAVGTLIPENLSIGQAMEHYLQRHFASYGPGLPPPGLYQRILAEVEHPLVLAAMTATRGNQIKAAEMLGLNRNTLRKKIRELGINIYKSAG</sequence>
<dbReference type="PROSITE" id="PS50110">
    <property type="entry name" value="RESPONSE_REGULATORY"/>
    <property type="match status" value="1"/>
</dbReference>
<dbReference type="InterPro" id="IPR058031">
    <property type="entry name" value="AAA_lid_NorR"/>
</dbReference>
<dbReference type="InterPro" id="IPR010114">
    <property type="entry name" value="Transcript_reg_NtrC"/>
</dbReference>
<organism evidence="19 20">
    <name type="scientific">Aquamicrobium lusatiense</name>
    <dbReference type="NCBI Taxonomy" id="89772"/>
    <lineage>
        <taxon>Bacteria</taxon>
        <taxon>Pseudomonadati</taxon>
        <taxon>Pseudomonadota</taxon>
        <taxon>Alphaproteobacteria</taxon>
        <taxon>Hyphomicrobiales</taxon>
        <taxon>Phyllobacteriaceae</taxon>
        <taxon>Aquamicrobium</taxon>
    </lineage>
</organism>
<gene>
    <name evidence="16" type="primary">ntrC</name>
    <name evidence="19" type="ORF">HNR59_002445</name>
</gene>
<evidence type="ECO:0000256" key="3">
    <source>
        <dbReference type="ARBA" id="ARBA00022490"/>
    </source>
</evidence>
<keyword evidence="3 16" id="KW-0963">Cytoplasm</keyword>
<evidence type="ECO:0000313" key="19">
    <source>
        <dbReference type="EMBL" id="MBB6013100.1"/>
    </source>
</evidence>
<dbReference type="SMART" id="SM00382">
    <property type="entry name" value="AAA"/>
    <property type="match status" value="1"/>
</dbReference>
<dbReference type="GO" id="GO:0005737">
    <property type="term" value="C:cytoplasm"/>
    <property type="evidence" value="ECO:0007669"/>
    <property type="project" value="UniProtKB-SubCell"/>
</dbReference>
<evidence type="ECO:0000256" key="4">
    <source>
        <dbReference type="ARBA" id="ARBA00022491"/>
    </source>
</evidence>
<dbReference type="GO" id="GO:0006808">
    <property type="term" value="P:regulation of nitrogen utilization"/>
    <property type="evidence" value="ECO:0007669"/>
    <property type="project" value="UniProtKB-UniRule"/>
</dbReference>
<evidence type="ECO:0000259" key="18">
    <source>
        <dbReference type="PROSITE" id="PS50110"/>
    </source>
</evidence>
<comment type="subcellular location">
    <subcellularLocation>
        <location evidence="1 16">Cytoplasm</location>
    </subcellularLocation>
</comment>
<dbReference type="GO" id="GO:0043565">
    <property type="term" value="F:sequence-specific DNA binding"/>
    <property type="evidence" value="ECO:0007669"/>
    <property type="project" value="InterPro"/>
</dbReference>
<dbReference type="InterPro" id="IPR009057">
    <property type="entry name" value="Homeodomain-like_sf"/>
</dbReference>
<dbReference type="InterPro" id="IPR002078">
    <property type="entry name" value="Sigma_54_int"/>
</dbReference>
<dbReference type="InterPro" id="IPR025943">
    <property type="entry name" value="Sigma_54_int_dom_ATP-bd_2"/>
</dbReference>
<dbReference type="PROSITE" id="PS00688">
    <property type="entry name" value="SIGMA54_INTERACT_3"/>
    <property type="match status" value="1"/>
</dbReference>
<evidence type="ECO:0000256" key="2">
    <source>
        <dbReference type="ARBA" id="ARBA00019059"/>
    </source>
</evidence>
<keyword evidence="6 16" id="KW-0547">Nucleotide-binding</keyword>
<evidence type="ECO:0000313" key="20">
    <source>
        <dbReference type="Proteomes" id="UP000533306"/>
    </source>
</evidence>
<evidence type="ECO:0000256" key="11">
    <source>
        <dbReference type="ARBA" id="ARBA00023159"/>
    </source>
</evidence>
<keyword evidence="10 16" id="KW-0238">DNA-binding</keyword>
<keyword evidence="20" id="KW-1185">Reference proteome</keyword>
<evidence type="ECO:0000256" key="13">
    <source>
        <dbReference type="ARBA" id="ARBA00023231"/>
    </source>
</evidence>
<feature type="domain" description="Response regulatory" evidence="18">
    <location>
        <begin position="6"/>
        <end position="120"/>
    </location>
</feature>
<keyword evidence="12 16" id="KW-0804">Transcription</keyword>
<evidence type="ECO:0000256" key="1">
    <source>
        <dbReference type="ARBA" id="ARBA00004496"/>
    </source>
</evidence>
<dbReference type="GO" id="GO:0005524">
    <property type="term" value="F:ATP binding"/>
    <property type="evidence" value="ECO:0007669"/>
    <property type="project" value="UniProtKB-KW"/>
</dbReference>
<dbReference type="FunFam" id="3.40.50.300:FF:000006">
    <property type="entry name" value="DNA-binding transcriptional regulator NtrC"/>
    <property type="match status" value="1"/>
</dbReference>
<keyword evidence="8 16" id="KW-0902">Two-component regulatory system</keyword>
<dbReference type="Pfam" id="PF00158">
    <property type="entry name" value="Sigma54_activat"/>
    <property type="match status" value="1"/>
</dbReference>
<dbReference type="PROSITE" id="PS00675">
    <property type="entry name" value="SIGMA54_INTERACT_1"/>
    <property type="match status" value="1"/>
</dbReference>
<evidence type="ECO:0000256" key="7">
    <source>
        <dbReference type="ARBA" id="ARBA00022840"/>
    </source>
</evidence>
<dbReference type="Gene3D" id="1.10.8.60">
    <property type="match status" value="1"/>
</dbReference>
<dbReference type="Gene3D" id="3.40.50.300">
    <property type="entry name" value="P-loop containing nucleotide triphosphate hydrolases"/>
    <property type="match status" value="1"/>
</dbReference>
<dbReference type="RefSeq" id="WP_183830503.1">
    <property type="nucleotide sequence ID" value="NZ_JACHEU010000001.1"/>
</dbReference>
<dbReference type="InterPro" id="IPR002197">
    <property type="entry name" value="HTH_Fis"/>
</dbReference>
<dbReference type="GO" id="GO:0000156">
    <property type="term" value="F:phosphorelay response regulator activity"/>
    <property type="evidence" value="ECO:0007669"/>
    <property type="project" value="UniProtKB-UniRule"/>
</dbReference>
<dbReference type="SUPFAM" id="SSF46689">
    <property type="entry name" value="Homeodomain-like"/>
    <property type="match status" value="1"/>
</dbReference>
<keyword evidence="11 16" id="KW-0010">Activator</keyword>
<reference evidence="19 20" key="1">
    <citation type="submission" date="2020-08" db="EMBL/GenBank/DDBJ databases">
        <title>Genomic Encyclopedia of Type Strains, Phase IV (KMG-IV): sequencing the most valuable type-strain genomes for metagenomic binning, comparative biology and taxonomic classification.</title>
        <authorList>
            <person name="Goeker M."/>
        </authorList>
    </citation>
    <scope>NUCLEOTIDE SEQUENCE [LARGE SCALE GENOMIC DNA]</scope>
    <source>
        <strain evidence="19 20">DSM 11099</strain>
    </source>
</reference>
<dbReference type="Proteomes" id="UP000533306">
    <property type="component" value="Unassembled WGS sequence"/>
</dbReference>
<evidence type="ECO:0000256" key="14">
    <source>
        <dbReference type="ARBA" id="ARBA00043886"/>
    </source>
</evidence>
<dbReference type="InterPro" id="IPR025944">
    <property type="entry name" value="Sigma_54_int_dom_CS"/>
</dbReference>
<dbReference type="PANTHER" id="PTHR32071">
    <property type="entry name" value="TRANSCRIPTIONAL REGULATORY PROTEIN"/>
    <property type="match status" value="1"/>
</dbReference>
<keyword evidence="5 15" id="KW-0597">Phosphoprotein</keyword>
<keyword evidence="13 16" id="KW-0535">Nitrogen fixation</keyword>
<dbReference type="InterPro" id="IPR001789">
    <property type="entry name" value="Sig_transdc_resp-reg_receiver"/>
</dbReference>
<dbReference type="CDD" id="cd00009">
    <property type="entry name" value="AAA"/>
    <property type="match status" value="1"/>
</dbReference>
<dbReference type="InterPro" id="IPR025662">
    <property type="entry name" value="Sigma_54_int_dom_ATP-bd_1"/>
</dbReference>
<dbReference type="InterPro" id="IPR011006">
    <property type="entry name" value="CheY-like_superfamily"/>
</dbReference>
<evidence type="ECO:0000256" key="8">
    <source>
        <dbReference type="ARBA" id="ARBA00023012"/>
    </source>
</evidence>
<protein>
    <recommendedName>
        <fullName evidence="2 16">DNA-binding transcriptional regulator NtrC</fullName>
    </recommendedName>
    <alternativeName>
        <fullName evidence="16">Nitrogen regulation protein NR(I)</fullName>
    </alternativeName>
</protein>
<dbReference type="PROSITE" id="PS00676">
    <property type="entry name" value="SIGMA54_INTERACT_2"/>
    <property type="match status" value="1"/>
</dbReference>
<evidence type="ECO:0000256" key="16">
    <source>
        <dbReference type="RuleBase" id="RU365013"/>
    </source>
</evidence>
<name>A0A7W9S333_9HYPH</name>
<keyword evidence="4 16" id="KW-0678">Repressor</keyword>
<evidence type="ECO:0000256" key="15">
    <source>
        <dbReference type="PROSITE-ProRule" id="PRU00169"/>
    </source>
</evidence>
<dbReference type="EMBL" id="JACHEU010000001">
    <property type="protein sequence ID" value="MBB6013100.1"/>
    <property type="molecule type" value="Genomic_DNA"/>
</dbReference>
<evidence type="ECO:0000259" key="17">
    <source>
        <dbReference type="PROSITE" id="PS50045"/>
    </source>
</evidence>
<evidence type="ECO:0000256" key="12">
    <source>
        <dbReference type="ARBA" id="ARBA00023163"/>
    </source>
</evidence>
<dbReference type="Pfam" id="PF25601">
    <property type="entry name" value="AAA_lid_14"/>
    <property type="match status" value="1"/>
</dbReference>
<dbReference type="Pfam" id="PF02954">
    <property type="entry name" value="HTH_8"/>
    <property type="match status" value="1"/>
</dbReference>
<dbReference type="InterPro" id="IPR027417">
    <property type="entry name" value="P-loop_NTPase"/>
</dbReference>
<dbReference type="GO" id="GO:0006355">
    <property type="term" value="P:regulation of DNA-templated transcription"/>
    <property type="evidence" value="ECO:0007669"/>
    <property type="project" value="InterPro"/>
</dbReference>
<feature type="modified residue" description="4-aspartylphosphate" evidence="15">
    <location>
        <position position="55"/>
    </location>
</feature>
<evidence type="ECO:0000256" key="6">
    <source>
        <dbReference type="ARBA" id="ARBA00022741"/>
    </source>
</evidence>
<accession>A0A7W9S333</accession>
<feature type="domain" description="Sigma-54 factor interaction" evidence="17">
    <location>
        <begin position="141"/>
        <end position="369"/>
    </location>
</feature>